<sequence>MYKTNNFGWKLTHMLCILAHLGLIVGGAIAYVYNKMSRDTAMVEWARLGGINTGRAAPCSRDLQLVLGSEMAMSAPLDVALHTLPLCCLALGALGLAVNTTLFVVLLGAETVDANLTEGEQHWRKQVVTFFSCISNLLLAGAGVALAGALGMKLLGSKSLITPLVWASVQVPLSLITASFDVIKNHRDGKDLLD</sequence>
<comment type="caution">
    <text evidence="2">The sequence shown here is derived from an EMBL/GenBank/DDBJ whole genome shotgun (WGS) entry which is preliminary data.</text>
</comment>
<feature type="transmembrane region" description="Helical" evidence="1">
    <location>
        <begin position="12"/>
        <end position="33"/>
    </location>
</feature>
<evidence type="ECO:0000313" key="2">
    <source>
        <dbReference type="EMBL" id="KAK1761509.1"/>
    </source>
</evidence>
<dbReference type="EMBL" id="MU839827">
    <property type="protein sequence ID" value="KAK1761509.1"/>
    <property type="molecule type" value="Genomic_DNA"/>
</dbReference>
<dbReference type="Proteomes" id="UP001239445">
    <property type="component" value="Unassembled WGS sequence"/>
</dbReference>
<keyword evidence="1" id="KW-0812">Transmembrane</keyword>
<gene>
    <name evidence="2" type="ORF">QBC47DRAFT_397473</name>
</gene>
<reference evidence="2" key="1">
    <citation type="submission" date="2023-06" db="EMBL/GenBank/DDBJ databases">
        <title>Genome-scale phylogeny and comparative genomics of the fungal order Sordariales.</title>
        <authorList>
            <consortium name="Lawrence Berkeley National Laboratory"/>
            <person name="Hensen N."/>
            <person name="Bonometti L."/>
            <person name="Westerberg I."/>
            <person name="Brannstrom I.O."/>
            <person name="Guillou S."/>
            <person name="Cros-Aarteil S."/>
            <person name="Calhoun S."/>
            <person name="Haridas S."/>
            <person name="Kuo A."/>
            <person name="Mondo S."/>
            <person name="Pangilinan J."/>
            <person name="Riley R."/>
            <person name="Labutti K."/>
            <person name="Andreopoulos B."/>
            <person name="Lipzen A."/>
            <person name="Chen C."/>
            <person name="Yanf M."/>
            <person name="Daum C."/>
            <person name="Ng V."/>
            <person name="Clum A."/>
            <person name="Steindorff A."/>
            <person name="Ohm R."/>
            <person name="Martin F."/>
            <person name="Silar P."/>
            <person name="Natvig D."/>
            <person name="Lalanne C."/>
            <person name="Gautier V."/>
            <person name="Ament-Velasquez S.L."/>
            <person name="Kruys A."/>
            <person name="Hutchinson M.I."/>
            <person name="Powell A.J."/>
            <person name="Barry K."/>
            <person name="Miller A.N."/>
            <person name="Grigoriev I.V."/>
            <person name="Debuchy R."/>
            <person name="Gladieux P."/>
            <person name="Thoren M.H."/>
            <person name="Johannesson H."/>
        </authorList>
    </citation>
    <scope>NUCLEOTIDE SEQUENCE</scope>
    <source>
        <strain evidence="2">PSN4</strain>
    </source>
</reference>
<keyword evidence="1" id="KW-1133">Transmembrane helix</keyword>
<organism evidence="2 3">
    <name type="scientific">Echria macrotheca</name>
    <dbReference type="NCBI Taxonomy" id="438768"/>
    <lineage>
        <taxon>Eukaryota</taxon>
        <taxon>Fungi</taxon>
        <taxon>Dikarya</taxon>
        <taxon>Ascomycota</taxon>
        <taxon>Pezizomycotina</taxon>
        <taxon>Sordariomycetes</taxon>
        <taxon>Sordariomycetidae</taxon>
        <taxon>Sordariales</taxon>
        <taxon>Schizotheciaceae</taxon>
        <taxon>Echria</taxon>
    </lineage>
</organism>
<keyword evidence="3" id="KW-1185">Reference proteome</keyword>
<name>A0AAJ0BQY6_9PEZI</name>
<feature type="transmembrane region" description="Helical" evidence="1">
    <location>
        <begin position="127"/>
        <end position="152"/>
    </location>
</feature>
<dbReference type="AlphaFoldDB" id="A0AAJ0BQY6"/>
<evidence type="ECO:0000313" key="3">
    <source>
        <dbReference type="Proteomes" id="UP001239445"/>
    </source>
</evidence>
<accession>A0AAJ0BQY6</accession>
<keyword evidence="1" id="KW-0472">Membrane</keyword>
<protein>
    <submittedName>
        <fullName evidence="2">Uncharacterized protein</fullName>
    </submittedName>
</protein>
<evidence type="ECO:0000256" key="1">
    <source>
        <dbReference type="SAM" id="Phobius"/>
    </source>
</evidence>
<proteinExistence type="predicted"/>
<feature type="transmembrane region" description="Helical" evidence="1">
    <location>
        <begin position="83"/>
        <end position="107"/>
    </location>
</feature>